<dbReference type="Pfam" id="PF03821">
    <property type="entry name" value="Mtp"/>
    <property type="match status" value="1"/>
</dbReference>
<dbReference type="InterPro" id="IPR051115">
    <property type="entry name" value="LAPTM_transporter"/>
</dbReference>
<keyword evidence="3" id="KW-0813">Transport</keyword>
<evidence type="ECO:0000313" key="9">
    <source>
        <dbReference type="Proteomes" id="UP001187315"/>
    </source>
</evidence>
<feature type="transmembrane region" description="Helical" evidence="7">
    <location>
        <begin position="59"/>
        <end position="81"/>
    </location>
</feature>
<protein>
    <recommendedName>
        <fullName evidence="10">Lysosomal-associated transmembrane protein 5</fullName>
    </recommendedName>
</protein>
<dbReference type="AlphaFoldDB" id="A0AA88MHK6"/>
<organism evidence="8 9">
    <name type="scientific">Tachysurus vachellii</name>
    <name type="common">Darkbarbel catfish</name>
    <name type="synonym">Pelteobagrus vachellii</name>
    <dbReference type="NCBI Taxonomy" id="175792"/>
    <lineage>
        <taxon>Eukaryota</taxon>
        <taxon>Metazoa</taxon>
        <taxon>Chordata</taxon>
        <taxon>Craniata</taxon>
        <taxon>Vertebrata</taxon>
        <taxon>Euteleostomi</taxon>
        <taxon>Actinopterygii</taxon>
        <taxon>Neopterygii</taxon>
        <taxon>Teleostei</taxon>
        <taxon>Ostariophysi</taxon>
        <taxon>Siluriformes</taxon>
        <taxon>Bagridae</taxon>
        <taxon>Tachysurus</taxon>
    </lineage>
</organism>
<sequence length="211" mass="23744">MAGTQSLCCHVNTATRVSAIFYLIYNLLVAVDLAIGIIREKDPITVSFTEMKRTHGNCIFEISTNFISLVLMSFSSVLVMLSHRKGPMCVMPFVMFMFLDAALSFLSLFDARFGLPGTPTYGDALRLASNLKGGVRLEGEELNRVTLIFGVLFVMYILLKVYMFKVSIRCYYALKEQRMSAPKSSVMVKLPSYDEAVKMKPEDTLPKYQEP</sequence>
<comment type="subcellular location">
    <subcellularLocation>
        <location evidence="1">Endomembrane system</location>
        <topology evidence="1">Multi-pass membrane protein</topology>
    </subcellularLocation>
</comment>
<evidence type="ECO:0000313" key="8">
    <source>
        <dbReference type="EMBL" id="KAK2836499.1"/>
    </source>
</evidence>
<evidence type="ECO:0000256" key="2">
    <source>
        <dbReference type="ARBA" id="ARBA00010076"/>
    </source>
</evidence>
<feature type="transmembrane region" description="Helical" evidence="7">
    <location>
        <begin position="142"/>
        <end position="159"/>
    </location>
</feature>
<keyword evidence="6 7" id="KW-0472">Membrane</keyword>
<reference evidence="8" key="1">
    <citation type="submission" date="2023-08" db="EMBL/GenBank/DDBJ databases">
        <title>Pelteobagrus vachellii genome.</title>
        <authorList>
            <person name="Liu H."/>
        </authorList>
    </citation>
    <scope>NUCLEOTIDE SEQUENCE</scope>
    <source>
        <strain evidence="8">PRFRI_2022a</strain>
        <tissue evidence="8">Muscle</tissue>
    </source>
</reference>
<comment type="caution">
    <text evidence="8">The sequence shown here is derived from an EMBL/GenBank/DDBJ whole genome shotgun (WGS) entry which is preliminary data.</text>
</comment>
<feature type="transmembrane region" description="Helical" evidence="7">
    <location>
        <begin position="88"/>
        <end position="109"/>
    </location>
</feature>
<dbReference type="GO" id="GO:0005765">
    <property type="term" value="C:lysosomal membrane"/>
    <property type="evidence" value="ECO:0007669"/>
    <property type="project" value="TreeGrafter"/>
</dbReference>
<dbReference type="GO" id="GO:0012505">
    <property type="term" value="C:endomembrane system"/>
    <property type="evidence" value="ECO:0007669"/>
    <property type="project" value="UniProtKB-SubCell"/>
</dbReference>
<keyword evidence="4 7" id="KW-0812">Transmembrane</keyword>
<name>A0AA88MHK6_TACVA</name>
<dbReference type="PANTHER" id="PTHR12479">
    <property type="entry name" value="LYSOSOMAL-ASSOCIATED TRANSMEMBRANE PROTEIN"/>
    <property type="match status" value="1"/>
</dbReference>
<feature type="transmembrane region" description="Helical" evidence="7">
    <location>
        <begin position="20"/>
        <end position="39"/>
    </location>
</feature>
<comment type="similarity">
    <text evidence="2">Belongs to the LAPTM4/LAPTM5 transporter family.</text>
</comment>
<evidence type="ECO:0000256" key="7">
    <source>
        <dbReference type="SAM" id="Phobius"/>
    </source>
</evidence>
<accession>A0AA88MHK6</accession>
<evidence type="ECO:0000256" key="1">
    <source>
        <dbReference type="ARBA" id="ARBA00004127"/>
    </source>
</evidence>
<gene>
    <name evidence="8" type="ORF">Q7C36_014368</name>
</gene>
<evidence type="ECO:0000256" key="4">
    <source>
        <dbReference type="ARBA" id="ARBA00022692"/>
    </source>
</evidence>
<dbReference type="InterPro" id="IPR004687">
    <property type="entry name" value="LAPTM4/5"/>
</dbReference>
<dbReference type="Proteomes" id="UP001187315">
    <property type="component" value="Unassembled WGS sequence"/>
</dbReference>
<proteinExistence type="inferred from homology"/>
<keyword evidence="5 7" id="KW-1133">Transmembrane helix</keyword>
<dbReference type="EMBL" id="JAVHJS010000014">
    <property type="protein sequence ID" value="KAK2836499.1"/>
    <property type="molecule type" value="Genomic_DNA"/>
</dbReference>
<evidence type="ECO:0000256" key="6">
    <source>
        <dbReference type="ARBA" id="ARBA00023136"/>
    </source>
</evidence>
<evidence type="ECO:0000256" key="5">
    <source>
        <dbReference type="ARBA" id="ARBA00022989"/>
    </source>
</evidence>
<dbReference type="PANTHER" id="PTHR12479:SF2">
    <property type="entry name" value="LYSOSOMAL-ASSOCIATED TRANSMEMBRANE PROTEIN 5"/>
    <property type="match status" value="1"/>
</dbReference>
<keyword evidence="9" id="KW-1185">Reference proteome</keyword>
<evidence type="ECO:0000256" key="3">
    <source>
        <dbReference type="ARBA" id="ARBA00022448"/>
    </source>
</evidence>
<evidence type="ECO:0008006" key="10">
    <source>
        <dbReference type="Google" id="ProtNLM"/>
    </source>
</evidence>